<keyword evidence="3" id="KW-0813">Transport</keyword>
<dbReference type="KEGG" id="vde:111246014"/>
<dbReference type="AlphaFoldDB" id="A0A7M7JIJ6"/>
<dbReference type="EnsemblMetazoa" id="XM_022795170">
    <property type="protein sequence ID" value="XP_022650905"/>
    <property type="gene ID" value="LOC111246014"/>
</dbReference>
<evidence type="ECO:0000256" key="6">
    <source>
        <dbReference type="ARBA" id="ARBA00023136"/>
    </source>
</evidence>
<dbReference type="RefSeq" id="XP_022650905.1">
    <property type="nucleotide sequence ID" value="XM_022795170.1"/>
</dbReference>
<evidence type="ECO:0000256" key="5">
    <source>
        <dbReference type="ARBA" id="ARBA00023065"/>
    </source>
</evidence>
<evidence type="ECO:0000256" key="7">
    <source>
        <dbReference type="ARBA" id="ARBA00023310"/>
    </source>
</evidence>
<name>A0A7M7JIJ6_VARDE</name>
<dbReference type="FunCoup" id="A0A7M7JIJ6">
    <property type="interactions" value="1362"/>
</dbReference>
<dbReference type="NCBIfam" id="TIGR01145">
    <property type="entry name" value="ATP_synt_delta"/>
    <property type="match status" value="1"/>
</dbReference>
<dbReference type="InterPro" id="IPR026015">
    <property type="entry name" value="ATP_synth_OSCP/delta_N_sf"/>
</dbReference>
<dbReference type="GO" id="GO:0046933">
    <property type="term" value="F:proton-transporting ATP synthase activity, rotational mechanism"/>
    <property type="evidence" value="ECO:0007669"/>
    <property type="project" value="InterPro"/>
</dbReference>
<dbReference type="InterPro" id="IPR000711">
    <property type="entry name" value="ATPase_OSCP/dsu"/>
</dbReference>
<proteinExistence type="inferred from homology"/>
<evidence type="ECO:0000256" key="4">
    <source>
        <dbReference type="ARBA" id="ARBA00022781"/>
    </source>
</evidence>
<dbReference type="Proteomes" id="UP000594260">
    <property type="component" value="Unplaced"/>
</dbReference>
<dbReference type="GeneID" id="111246014"/>
<protein>
    <recommendedName>
        <fullName evidence="8">Oligomycin sensitivity conferral protein</fullName>
    </recommendedName>
</protein>
<keyword evidence="7" id="KW-0066">ATP synthesis</keyword>
<evidence type="ECO:0000256" key="3">
    <source>
        <dbReference type="ARBA" id="ARBA00022448"/>
    </source>
</evidence>
<evidence type="ECO:0000256" key="8">
    <source>
        <dbReference type="ARBA" id="ARBA00033369"/>
    </source>
</evidence>
<dbReference type="HAMAP" id="MF_01416">
    <property type="entry name" value="ATP_synth_delta_bact"/>
    <property type="match status" value="1"/>
</dbReference>
<dbReference type="GO" id="GO:0016020">
    <property type="term" value="C:membrane"/>
    <property type="evidence" value="ECO:0007669"/>
    <property type="project" value="UniProtKB-SubCell"/>
</dbReference>
<dbReference type="OMA" id="MVDNIQD"/>
<comment type="subcellular location">
    <subcellularLocation>
        <location evidence="1">Membrane</location>
    </subcellularLocation>
</comment>
<evidence type="ECO:0000313" key="9">
    <source>
        <dbReference type="EnsemblMetazoa" id="XP_022650905"/>
    </source>
</evidence>
<accession>A0A7M7JIJ6</accession>
<dbReference type="InParanoid" id="A0A7M7JIJ6"/>
<dbReference type="PANTHER" id="PTHR11910">
    <property type="entry name" value="ATP SYNTHASE DELTA CHAIN"/>
    <property type="match status" value="1"/>
</dbReference>
<evidence type="ECO:0000313" key="10">
    <source>
        <dbReference type="Proteomes" id="UP000594260"/>
    </source>
</evidence>
<evidence type="ECO:0000256" key="1">
    <source>
        <dbReference type="ARBA" id="ARBA00004370"/>
    </source>
</evidence>
<evidence type="ECO:0000256" key="2">
    <source>
        <dbReference type="ARBA" id="ARBA00007046"/>
    </source>
</evidence>
<dbReference type="Gene3D" id="1.10.520.20">
    <property type="entry name" value="N-terminal domain of the delta subunit of the F1F0-ATP synthase"/>
    <property type="match status" value="1"/>
</dbReference>
<keyword evidence="10" id="KW-1185">Reference proteome</keyword>
<dbReference type="PRINTS" id="PR00125">
    <property type="entry name" value="ATPASEDELTA"/>
</dbReference>
<dbReference type="SUPFAM" id="SSF47928">
    <property type="entry name" value="N-terminal domain of the delta subunit of the F1F0-ATP synthase"/>
    <property type="match status" value="1"/>
</dbReference>
<organism evidence="9 10">
    <name type="scientific">Varroa destructor</name>
    <name type="common">Honeybee mite</name>
    <dbReference type="NCBI Taxonomy" id="109461"/>
    <lineage>
        <taxon>Eukaryota</taxon>
        <taxon>Metazoa</taxon>
        <taxon>Ecdysozoa</taxon>
        <taxon>Arthropoda</taxon>
        <taxon>Chelicerata</taxon>
        <taxon>Arachnida</taxon>
        <taxon>Acari</taxon>
        <taxon>Parasitiformes</taxon>
        <taxon>Mesostigmata</taxon>
        <taxon>Gamasina</taxon>
        <taxon>Dermanyssoidea</taxon>
        <taxon>Varroidae</taxon>
        <taxon>Varroa</taxon>
    </lineage>
</organism>
<dbReference type="Pfam" id="PF00213">
    <property type="entry name" value="OSCP"/>
    <property type="match status" value="1"/>
</dbReference>
<comment type="similarity">
    <text evidence="2">Belongs to the ATPase delta chain family.</text>
</comment>
<sequence>MALLQRNAIYAVRQFSMNAASKQLVKPPIAIFGIEGRYANALYSAASKQKNLAVVEKDLLKVKAAIKSDKKLAEFLCNPLIKKTLKKQAIEEGLKKNNYNPLTINMLGAMAENGRMNYANAIITAFSKIMSAERGEVLCEVTTAKPLDDASEKELQTALSAFTKKGEKILLTKKIDPSILGGMVVSIGDKYVDMSIATKIKTYTKIIKDAV</sequence>
<keyword evidence="6" id="KW-0472">Membrane</keyword>
<reference evidence="9" key="1">
    <citation type="submission" date="2021-01" db="UniProtKB">
        <authorList>
            <consortium name="EnsemblMetazoa"/>
        </authorList>
    </citation>
    <scope>IDENTIFICATION</scope>
</reference>
<keyword evidence="5" id="KW-0406">Ion transport</keyword>
<dbReference type="CTD" id="41845"/>
<dbReference type="OrthoDB" id="1262810at2759"/>
<keyword evidence="4" id="KW-0375">Hydrogen ion transport</keyword>